<gene>
    <name evidence="2" type="ORF">ACFYXQ_15735</name>
</gene>
<protein>
    <submittedName>
        <fullName evidence="2">Uncharacterized protein</fullName>
    </submittedName>
</protein>
<reference evidence="2 3" key="1">
    <citation type="submission" date="2024-10" db="EMBL/GenBank/DDBJ databases">
        <title>The Natural Products Discovery Center: Release of the First 8490 Sequenced Strains for Exploring Actinobacteria Biosynthetic Diversity.</title>
        <authorList>
            <person name="Kalkreuter E."/>
            <person name="Kautsar S.A."/>
            <person name="Yang D."/>
            <person name="Bader C.D."/>
            <person name="Teijaro C.N."/>
            <person name="Fluegel L."/>
            <person name="Davis C.M."/>
            <person name="Simpson J.R."/>
            <person name="Lauterbach L."/>
            <person name="Steele A.D."/>
            <person name="Gui C."/>
            <person name="Meng S."/>
            <person name="Li G."/>
            <person name="Viehrig K."/>
            <person name="Ye F."/>
            <person name="Su P."/>
            <person name="Kiefer A.F."/>
            <person name="Nichols A."/>
            <person name="Cepeda A.J."/>
            <person name="Yan W."/>
            <person name="Fan B."/>
            <person name="Jiang Y."/>
            <person name="Adhikari A."/>
            <person name="Zheng C.-J."/>
            <person name="Schuster L."/>
            <person name="Cowan T.M."/>
            <person name="Smanski M.J."/>
            <person name="Chevrette M.G."/>
            <person name="De Carvalho L.P.S."/>
            <person name="Shen B."/>
        </authorList>
    </citation>
    <scope>NUCLEOTIDE SEQUENCE [LARGE SCALE GENOMIC DNA]</scope>
    <source>
        <strain evidence="2 3">NPDC002593</strain>
    </source>
</reference>
<sequence>MTIPSNPHLAAETGASPEDNIGHDGDVTYKHVLATFFGGLGFVNARYTDVIIDVQEAPSKRQPG</sequence>
<dbReference type="Proteomes" id="UP001601992">
    <property type="component" value="Unassembled WGS sequence"/>
</dbReference>
<keyword evidence="3" id="KW-1185">Reference proteome</keyword>
<dbReference type="EMBL" id="JBIAQY010000004">
    <property type="protein sequence ID" value="MFF3569222.1"/>
    <property type="molecule type" value="Genomic_DNA"/>
</dbReference>
<organism evidence="2 3">
    <name type="scientific">Nocardia jiangxiensis</name>
    <dbReference type="NCBI Taxonomy" id="282685"/>
    <lineage>
        <taxon>Bacteria</taxon>
        <taxon>Bacillati</taxon>
        <taxon>Actinomycetota</taxon>
        <taxon>Actinomycetes</taxon>
        <taxon>Mycobacteriales</taxon>
        <taxon>Nocardiaceae</taxon>
        <taxon>Nocardia</taxon>
    </lineage>
</organism>
<comment type="caution">
    <text evidence="2">The sequence shown here is derived from an EMBL/GenBank/DDBJ whole genome shotgun (WGS) entry which is preliminary data.</text>
</comment>
<name>A0ABW6RYX7_9NOCA</name>
<dbReference type="RefSeq" id="WP_387403992.1">
    <property type="nucleotide sequence ID" value="NZ_JBIAQY010000004.1"/>
</dbReference>
<accession>A0ABW6RYX7</accession>
<evidence type="ECO:0000313" key="3">
    <source>
        <dbReference type="Proteomes" id="UP001601992"/>
    </source>
</evidence>
<evidence type="ECO:0000313" key="2">
    <source>
        <dbReference type="EMBL" id="MFF3569222.1"/>
    </source>
</evidence>
<feature type="region of interest" description="Disordered" evidence="1">
    <location>
        <begin position="1"/>
        <end position="22"/>
    </location>
</feature>
<evidence type="ECO:0000256" key="1">
    <source>
        <dbReference type="SAM" id="MobiDB-lite"/>
    </source>
</evidence>
<proteinExistence type="predicted"/>